<feature type="transmembrane region" description="Helical" evidence="1">
    <location>
        <begin position="74"/>
        <end position="99"/>
    </location>
</feature>
<feature type="chain" id="PRO_5009582819" description="TrbC/VIRB2 family protein" evidence="2">
    <location>
        <begin position="21"/>
        <end position="112"/>
    </location>
</feature>
<feature type="transmembrane region" description="Helical" evidence="1">
    <location>
        <begin position="30"/>
        <end position="53"/>
    </location>
</feature>
<evidence type="ECO:0008006" key="5">
    <source>
        <dbReference type="Google" id="ProtNLM"/>
    </source>
</evidence>
<organism evidence="3 4">
    <name type="scientific">Candidatus Portnoybacteria bacterium RBG_13_40_8</name>
    <dbReference type="NCBI Taxonomy" id="1801990"/>
    <lineage>
        <taxon>Bacteria</taxon>
        <taxon>Candidatus Portnoyibacteriota</taxon>
    </lineage>
</organism>
<proteinExistence type="predicted"/>
<dbReference type="InterPro" id="IPR043993">
    <property type="entry name" value="T4SS_pilin"/>
</dbReference>
<feature type="signal peptide" evidence="2">
    <location>
        <begin position="1"/>
        <end position="20"/>
    </location>
</feature>
<evidence type="ECO:0000313" key="3">
    <source>
        <dbReference type="EMBL" id="OGZ32324.1"/>
    </source>
</evidence>
<dbReference type="AlphaFoldDB" id="A0A1G2F2L4"/>
<evidence type="ECO:0000313" key="4">
    <source>
        <dbReference type="Proteomes" id="UP000177810"/>
    </source>
</evidence>
<dbReference type="Proteomes" id="UP000177810">
    <property type="component" value="Unassembled WGS sequence"/>
</dbReference>
<dbReference type="EMBL" id="MHMT01000020">
    <property type="protein sequence ID" value="OGZ32324.1"/>
    <property type="molecule type" value="Genomic_DNA"/>
</dbReference>
<dbReference type="Pfam" id="PF18895">
    <property type="entry name" value="T4SS_pilin"/>
    <property type="match status" value="1"/>
</dbReference>
<evidence type="ECO:0000256" key="1">
    <source>
        <dbReference type="SAM" id="Phobius"/>
    </source>
</evidence>
<protein>
    <recommendedName>
        <fullName evidence="5">TrbC/VIRB2 family protein</fullName>
    </recommendedName>
</protein>
<dbReference type="STRING" id="1801990.A2V69_02490"/>
<keyword evidence="1" id="KW-0472">Membrane</keyword>
<name>A0A1G2F2L4_9BACT</name>
<comment type="caution">
    <text evidence="3">The sequence shown here is derived from an EMBL/GenBank/DDBJ whole genome shotgun (WGS) entry which is preliminary data.</text>
</comment>
<gene>
    <name evidence="3" type="ORF">A2V69_02490</name>
</gene>
<reference evidence="3 4" key="1">
    <citation type="journal article" date="2016" name="Nat. Commun.">
        <title>Thousands of microbial genomes shed light on interconnected biogeochemical processes in an aquifer system.</title>
        <authorList>
            <person name="Anantharaman K."/>
            <person name="Brown C.T."/>
            <person name="Hug L.A."/>
            <person name="Sharon I."/>
            <person name="Castelle C.J."/>
            <person name="Probst A.J."/>
            <person name="Thomas B.C."/>
            <person name="Singh A."/>
            <person name="Wilkins M.J."/>
            <person name="Karaoz U."/>
            <person name="Brodie E.L."/>
            <person name="Williams K.H."/>
            <person name="Hubbard S.S."/>
            <person name="Banfield J.F."/>
        </authorList>
    </citation>
    <scope>NUCLEOTIDE SEQUENCE [LARGE SCALE GENOMIC DNA]</scope>
</reference>
<sequence length="112" mass="11493">MKKYLVIGLFALALPLVASAQVDPVVAICNILEVIQTILLAIGLGIAVIVLILGGIRYLTSGGDAEKAGSAKNLIINAIIGIIIILAAAFLLALVQGLLVRSGIDMMGNPCT</sequence>
<evidence type="ECO:0000256" key="2">
    <source>
        <dbReference type="SAM" id="SignalP"/>
    </source>
</evidence>
<keyword evidence="1" id="KW-1133">Transmembrane helix</keyword>
<keyword evidence="2" id="KW-0732">Signal</keyword>
<keyword evidence="1" id="KW-0812">Transmembrane</keyword>
<accession>A0A1G2F2L4</accession>